<dbReference type="EMBL" id="QUTE01014519">
    <property type="protein sequence ID" value="RHZ02116.1"/>
    <property type="molecule type" value="Genomic_DNA"/>
</dbReference>
<dbReference type="Pfam" id="PF03133">
    <property type="entry name" value="TTL"/>
    <property type="match status" value="2"/>
</dbReference>
<evidence type="ECO:0000256" key="3">
    <source>
        <dbReference type="ARBA" id="ARBA00022840"/>
    </source>
</evidence>
<dbReference type="GO" id="GO:0015631">
    <property type="term" value="F:tubulin binding"/>
    <property type="evidence" value="ECO:0007669"/>
    <property type="project" value="TreeGrafter"/>
</dbReference>
<dbReference type="SUPFAM" id="SSF56059">
    <property type="entry name" value="Glutathione synthetase ATP-binding domain-like"/>
    <property type="match status" value="1"/>
</dbReference>
<keyword evidence="1" id="KW-0436">Ligase</keyword>
<dbReference type="AlphaFoldDB" id="A0A397EQV8"/>
<dbReference type="PANTHER" id="PTHR12241">
    <property type="entry name" value="TUBULIN POLYGLUTAMYLASE"/>
    <property type="match status" value="1"/>
</dbReference>
<dbReference type="GO" id="GO:0005524">
    <property type="term" value="F:ATP binding"/>
    <property type="evidence" value="ECO:0007669"/>
    <property type="project" value="UniProtKB-KW"/>
</dbReference>
<dbReference type="GO" id="GO:0036064">
    <property type="term" value="C:ciliary basal body"/>
    <property type="evidence" value="ECO:0007669"/>
    <property type="project" value="TreeGrafter"/>
</dbReference>
<evidence type="ECO:0008006" key="6">
    <source>
        <dbReference type="Google" id="ProtNLM"/>
    </source>
</evidence>
<name>A0A397EQV8_APHAT</name>
<evidence type="ECO:0000256" key="1">
    <source>
        <dbReference type="ARBA" id="ARBA00022598"/>
    </source>
</evidence>
<comment type="caution">
    <text evidence="4">The sequence shown here is derived from an EMBL/GenBank/DDBJ whole genome shotgun (WGS) entry which is preliminary data.</text>
</comment>
<keyword evidence="2" id="KW-0547">Nucleotide-binding</keyword>
<protein>
    <recommendedName>
        <fullName evidence="6">Tubulin--tyrosine ligase-like protein 9</fullName>
    </recommendedName>
</protein>
<reference evidence="4 5" key="1">
    <citation type="submission" date="2018-08" db="EMBL/GenBank/DDBJ databases">
        <title>Aphanomyces genome sequencing and annotation.</title>
        <authorList>
            <person name="Minardi D."/>
            <person name="Oidtmann B."/>
            <person name="Van Der Giezen M."/>
            <person name="Studholme D.J."/>
        </authorList>
    </citation>
    <scope>NUCLEOTIDE SEQUENCE [LARGE SCALE GENOMIC DNA]</scope>
    <source>
        <strain evidence="4 5">197901</strain>
    </source>
</reference>
<feature type="non-terminal residue" evidence="4">
    <location>
        <position position="1"/>
    </location>
</feature>
<evidence type="ECO:0000313" key="5">
    <source>
        <dbReference type="Proteomes" id="UP000266196"/>
    </source>
</evidence>
<dbReference type="PROSITE" id="PS51221">
    <property type="entry name" value="TTL"/>
    <property type="match status" value="1"/>
</dbReference>
<dbReference type="GO" id="GO:0000226">
    <property type="term" value="P:microtubule cytoskeleton organization"/>
    <property type="evidence" value="ECO:0007669"/>
    <property type="project" value="TreeGrafter"/>
</dbReference>
<dbReference type="Proteomes" id="UP000266196">
    <property type="component" value="Unassembled WGS sequence"/>
</dbReference>
<organism evidence="4 5">
    <name type="scientific">Aphanomyces astaci</name>
    <name type="common">Crayfish plague agent</name>
    <dbReference type="NCBI Taxonomy" id="112090"/>
    <lineage>
        <taxon>Eukaryota</taxon>
        <taxon>Sar</taxon>
        <taxon>Stramenopiles</taxon>
        <taxon>Oomycota</taxon>
        <taxon>Saprolegniomycetes</taxon>
        <taxon>Saprolegniales</taxon>
        <taxon>Verrucalvaceae</taxon>
        <taxon>Aphanomyces</taxon>
    </lineage>
</organism>
<accession>A0A397EQV8</accession>
<evidence type="ECO:0000256" key="2">
    <source>
        <dbReference type="ARBA" id="ARBA00022741"/>
    </source>
</evidence>
<keyword evidence="3" id="KW-0067">ATP-binding</keyword>
<dbReference type="Gene3D" id="3.30.470.20">
    <property type="entry name" value="ATP-grasp fold, B domain"/>
    <property type="match status" value="2"/>
</dbReference>
<proteinExistence type="predicted"/>
<dbReference type="VEuPathDB" id="FungiDB:H257_13613"/>
<gene>
    <name evidence="4" type="ORF">DYB31_013921</name>
</gene>
<sequence>AMGDKMKASFDIAPETFILPNEYIPFVQAFKRRADAIGSSKNFWIMKPVALSRGRGISLLNDLGQVTYGQAVILQKYIENPLLLDGFKAFFYNEGFVRICTHRYNTDSEDMNDLFMHLTNSSIQKHGHMDQVSYVFLVYHPILDVIVKSLVAGEDSIPFQVNSFDLYGYDILLDESFRPWLIEINSSPSMGRDNSLDYVIKDALIYDTMRLVRPLHFDRAALVSVLNRRAHDLAQEKKRPNQLPPTEVEARALQQLNEDLTDILHGERPRQYGEMPQHMGNFQRIAPSAMHHQN</sequence>
<evidence type="ECO:0000313" key="4">
    <source>
        <dbReference type="EMBL" id="RHZ02116.1"/>
    </source>
</evidence>
<dbReference type="InterPro" id="IPR004344">
    <property type="entry name" value="TTL/TTLL_fam"/>
</dbReference>
<dbReference type="GO" id="GO:0070740">
    <property type="term" value="F:tubulin-glutamic acid ligase activity"/>
    <property type="evidence" value="ECO:0007669"/>
    <property type="project" value="TreeGrafter"/>
</dbReference>
<dbReference type="PANTHER" id="PTHR12241:SF155">
    <property type="entry name" value="TUBULIN-TYROSINE LIGASE FAMILY PROTEIN"/>
    <property type="match status" value="1"/>
</dbReference>